<reference evidence="2" key="1">
    <citation type="submission" date="2020-11" db="EMBL/GenBank/DDBJ databases">
        <authorList>
            <consortium name="DOE Joint Genome Institute"/>
            <person name="Ahrendt S."/>
            <person name="Riley R."/>
            <person name="Andreopoulos W."/>
            <person name="Labutti K."/>
            <person name="Pangilinan J."/>
            <person name="Ruiz-Duenas F.J."/>
            <person name="Barrasa J.M."/>
            <person name="Sanchez-Garcia M."/>
            <person name="Camarero S."/>
            <person name="Miyauchi S."/>
            <person name="Serrano A."/>
            <person name="Linde D."/>
            <person name="Babiker R."/>
            <person name="Drula E."/>
            <person name="Ayuso-Fernandez I."/>
            <person name="Pacheco R."/>
            <person name="Padilla G."/>
            <person name="Ferreira P."/>
            <person name="Barriuso J."/>
            <person name="Kellner H."/>
            <person name="Castanera R."/>
            <person name="Alfaro M."/>
            <person name="Ramirez L."/>
            <person name="Pisabarro A.G."/>
            <person name="Kuo A."/>
            <person name="Tritt A."/>
            <person name="Lipzen A."/>
            <person name="He G."/>
            <person name="Yan M."/>
            <person name="Ng V."/>
            <person name="Cullen D."/>
            <person name="Martin F."/>
            <person name="Rosso M.-N."/>
            <person name="Henrissat B."/>
            <person name="Hibbett D."/>
            <person name="Martinez A.T."/>
            <person name="Grigoriev I.V."/>
        </authorList>
    </citation>
    <scope>NUCLEOTIDE SEQUENCE</scope>
    <source>
        <strain evidence="2">CBS 247.69</strain>
    </source>
</reference>
<evidence type="ECO:0000259" key="1">
    <source>
        <dbReference type="Pfam" id="PF06985"/>
    </source>
</evidence>
<name>A0A9P6CKJ9_9AGAR</name>
<organism evidence="2 3">
    <name type="scientific">Collybia nuda</name>
    <dbReference type="NCBI Taxonomy" id="64659"/>
    <lineage>
        <taxon>Eukaryota</taxon>
        <taxon>Fungi</taxon>
        <taxon>Dikarya</taxon>
        <taxon>Basidiomycota</taxon>
        <taxon>Agaricomycotina</taxon>
        <taxon>Agaricomycetes</taxon>
        <taxon>Agaricomycetidae</taxon>
        <taxon>Agaricales</taxon>
        <taxon>Tricholomatineae</taxon>
        <taxon>Clitocybaceae</taxon>
        <taxon>Collybia</taxon>
    </lineage>
</organism>
<comment type="caution">
    <text evidence="2">The sequence shown here is derived from an EMBL/GenBank/DDBJ whole genome shotgun (WGS) entry which is preliminary data.</text>
</comment>
<dbReference type="InterPro" id="IPR010730">
    <property type="entry name" value="HET"/>
</dbReference>
<dbReference type="PANTHER" id="PTHR33112:SF16">
    <property type="entry name" value="HETEROKARYON INCOMPATIBILITY DOMAIN-CONTAINING PROTEIN"/>
    <property type="match status" value="1"/>
</dbReference>
<proteinExistence type="predicted"/>
<protein>
    <submittedName>
        <fullName evidence="2">Heterokaryon incompatibility protein-domain-containing protein</fullName>
    </submittedName>
</protein>
<dbReference type="OrthoDB" id="5125733at2759"/>
<dbReference type="Proteomes" id="UP000807353">
    <property type="component" value="Unassembled WGS sequence"/>
</dbReference>
<gene>
    <name evidence="2" type="ORF">BDZ94DRAFT_1162994</name>
</gene>
<evidence type="ECO:0000313" key="3">
    <source>
        <dbReference type="Proteomes" id="UP000807353"/>
    </source>
</evidence>
<accession>A0A9P6CKJ9</accession>
<dbReference type="AlphaFoldDB" id="A0A9P6CKJ9"/>
<sequence>MYNENPLVCGFCWAGLFASNSFQVAWTTADSSGGFSYTISWGEIQKSVGEGCGWCKILMAEIPSYIPFSGKPNPATPETMFTIRVRFVHSKLGPGRLAKTPMTINFEIDGVFSQKYDVHSTSDNPAGKYITARELVHQVSSKAAFQDATALLEECTNATKGHEFCLPSQPMPLPTRVIDCLDPLRPRIFITKGIVAKYAALSYVWGADQAHKTTTQNIEKYIKEIQVSLLPQTIFDAIKSTPLLGLRYLWVDSLCILQDSEDDKAVEIAQMRSVYQNASVTIIAANAEKATEGFLQDRCAPPAAIELPFRCPNGNIGIMFLRSGTIEPQDPVDSRAWCFQERMLAGRKLVFASDTVRYECDASSVNIGNANTALWRERINLPVSLLHPGMKKTLPSGDDALELETAWGTLVTNYTNRKITEDPDKLPAFYGIAELFHHKAWSDSRYLAGLWERNLLEELLWQRGGGPKFPKPMKYRAPSWSWAAINGEITPAFQLHYWGEDEPRCEILSVEVTPKREGLLFGEVTSGTLKLSAMKHRVVWNPKKKELYVQVDGDKSNDELSGAAYADDLEDPSSTQGHVWAIPLRSSSKVSSMIEGLILVPDDEYEGCFRRVGVFNISTKKSYAIAMRWLSAKRQEVAIV</sequence>
<keyword evidence="3" id="KW-1185">Reference proteome</keyword>
<dbReference type="PANTHER" id="PTHR33112">
    <property type="entry name" value="DOMAIN PROTEIN, PUTATIVE-RELATED"/>
    <property type="match status" value="1"/>
</dbReference>
<dbReference type="Pfam" id="PF06985">
    <property type="entry name" value="HET"/>
    <property type="match status" value="1"/>
</dbReference>
<feature type="domain" description="Heterokaryon incompatibility" evidence="1">
    <location>
        <begin position="198"/>
        <end position="341"/>
    </location>
</feature>
<dbReference type="EMBL" id="MU150258">
    <property type="protein sequence ID" value="KAF9463853.1"/>
    <property type="molecule type" value="Genomic_DNA"/>
</dbReference>
<evidence type="ECO:0000313" key="2">
    <source>
        <dbReference type="EMBL" id="KAF9463853.1"/>
    </source>
</evidence>